<comment type="caution">
    <text evidence="4">The sequence shown here is derived from an EMBL/GenBank/DDBJ whole genome shotgun (WGS) entry which is preliminary data.</text>
</comment>
<dbReference type="Pfam" id="PF23099">
    <property type="entry name" value="UTP20_C"/>
    <property type="match status" value="1"/>
</dbReference>
<proteinExistence type="predicted"/>
<dbReference type="Proteomes" id="UP001176961">
    <property type="component" value="Unassembled WGS sequence"/>
</dbReference>
<name>A0AA36HAN0_CYLNA</name>
<dbReference type="SUPFAM" id="SSF48371">
    <property type="entry name" value="ARM repeat"/>
    <property type="match status" value="3"/>
</dbReference>
<feature type="domain" description="U3 small nucleolar RNA-associated protein 20" evidence="2">
    <location>
        <begin position="1658"/>
        <end position="1875"/>
    </location>
</feature>
<sequence length="2558" mass="291047">MDDQEEPPPPKRQRFKHHTFNQLVERIGGDSAKFSRKLVRRREDGELFFTEALTKWNDQSFAADYTSFVDSLPSDELSTHAQLLHHSRSIAESLLKCLQDPECKSVPAFCELLSALALDLREDFGDIMWSFFGALTNILDFGERDVESVEAAFYCLSHMVRVMWRTLLRQFTRSFVRFIPLFGSSRPYVRRFAAEAFSFVMRKSSNLKKLCCQTVEQAFKVRDDHLTDGCAELFFHICKGVGGGFHSAASEQVECIISAVLSLSVGEVREYGVIVLEKAVGLIVHHVQNSTRAELLFLEEILIRFLESSSSMQQLIYSTKLLRLCFVQRKRTNLFTSRKRLLLAIEKAIACDFFDLCFEFIDFYLECVVRVFHGSEWGDAIASICSNICQKRGDLSVAFHLFDNILDLVYTDRCILPVVGKFSDRIIAEQHSLLPRLLKLYSSLCLKRRPVQAVVGRGRVLFLDLLHHKSIQQYILEQLGHLNELGKIAAGHVLAVWPWISAEISSMDQVLKYTQTLLSGSDFSLVASQLLYIAISSLYQMDKKQLKNVDLSILEQFLRNTGCSESALQAYGVYLAAEPSWRKMVNLNRVVNLLHPCFFNPNSSVRCAALDILCCLEIEVEGVQDEKDNGSQAVKESMFDILLAAERCNIIDSRGRLLQFRKLNFGLHKKHLPRGSGTKYDHIILRVGLAQFFVQFTKLWPGMYELLESFARGMEIDAFWTIILEILEQINEGCHKRECSSVDSPFLEWCDGNNRYDYNSARIQIFKFMSKISDLAQRRTRILSPVLLKIYEEDYLPLVVENIRSCCLSAARIQETPNKELEEFPDKNTEQKINTTKALCALLDVFSKFTDAKSVYLEAKVREVYDQLLMIGNDMVQKSVIACIFSYKDKSLLPYKENFERLLDEKSFREQLVLFSINEEEGNSVIHEDHRCAVMHILLRLLYGKLWGQTKRNLYESRRAAIFRYLGGCRPNELLEFMQILFAPILELIGSTDLDFNKMESLCDSKEALFRIDLAKLNRCLESVSNLLTRIARVIVDEQRTMLVHLLLATAVVIKAAIAHPDTPSYLMKKLRDLRMSLTERLGEFLAAYPQRPFTDVELKGILAYVITPYLTDAKNNLDEPIVVAPLSVIKMLAAACSYPSHYHILALRYTRNDHTGSLMELLVAPLCWPGLTPHMLNTIRRALLNLLTLADENMHYADLDYEEIPIKKGSNYGTSLVVAYIKPIVQFLAEAVESSVKKFNQSNLELLSKVSIYTPDGALARKMSSTILGHLERKLPKEAALKKLLDVLGSLMKNVVGTEEFLTRMGPLFSRVGGRACRESLVRMVGNFCLNSEVNEELRQLLKIVCDLESFDRSRVDEPDHDRRHSAYARLNDIWNADEMINVDVLRIFAHAHFYTYSTIHDISLRTSSATNLRSLIEHLAKCPYDDKAKTDLLNVDLIQTLSQGLRSDVDVVREESIRCLTSLVDQFPNHTHGQLLQLRNSDEDLDFFSNIIHIQLHRRQRAVHRLVEQLRAGKVVISFDVLNKYLVPIAHPYLITTDSKLSALSDECLRLLNYTMSVSNWSKYISCLDSWLKHLSKQEDNQKAIIRIIVAVIEAFHFEVADVGEVSNEESTNELRITVRDKLNKDTLPMLTRCINGKSAELGVHRKARTATTKHYSEDDDIQRAPVALATVKLLQKVPDSIRSQYLHGVVLKLCSLMISRSMNVRETARKVTVQVCECLGPRYLPLIIKEMKLIMNKGFQVHVMIYTVHTLVAAMRDVLSPGDMDPCLEDILDIIVKEQFSVVSEEKEVGAIKAEVSEAKKNATPGTMLLLGRYVSSSAVGVLLTRFMTVVDSLTSSKMIARARNLLSMFANGLKDNKGFLATSQLILIHQVLTTNIEKMKTTSGSEKETSEFPEEEHKSCLLLPPEPKRIGVLVKPVLKSRAHIFLEFGLQLLGALITGKNFDRNDTEHILRLDPFVPLVTQCLEFKYEKVITNALRCLIGMLHLSLPSLQKSLKQISERLFILLSEYSVLGSAANKESVLALNQLLCKTFTQLISMGDTPFLTDKHVSLLLSYVEMDVLDTNRQATAFALIKALVRKKVEHSQISDVMKKLRELSITSSYPHIRTQCREVLCEFIGNHPCSDDPQKHIEWFIAQLAYELEDGRLSAADMLNSLFSRLKPAVLNNSCFYNISKMGPMLFNEESLKCRKFTAGAINNLLSSVSDSTRGDVFSACSDWLELQEEEKEGARSIAVDLLVQISKIEKEAFGPRFRLILPSLRAIFVSEALWSNNSERTISGMCYGVASMLQNMGEEAREVFALEDFCTLFDSLEKLMKCNESSTIRLSAACLIGQCLSHYDLAFFTSDRVSQVIAWCCWQLRDKQLTEDVALQASKILVVLSHHLTNEQFTALVEKLVTICRFEISRQPNVSLKRCTCFKMAAALVVHEEHSFKIDTVVEHFLPLLNREMNRKSSKDTEELFSISMEVGEVLKNKIGEQRYAAELAECQKASILKTEERKRKAKELALTNPEEAALLKRKKNAKKTVSRKRKIDVLKPYRVINRLHSERMRVQNNEDD</sequence>
<accession>A0AA36HAN0</accession>
<keyword evidence="5" id="KW-1185">Reference proteome</keyword>
<dbReference type="InterPro" id="IPR016024">
    <property type="entry name" value="ARM-type_fold"/>
</dbReference>
<dbReference type="PANTHER" id="PTHR17695">
    <property type="entry name" value="SMALL SUBUNIT PROCESSOME COMPONENT 20 HOMOLOG"/>
    <property type="match status" value="1"/>
</dbReference>
<evidence type="ECO:0000313" key="4">
    <source>
        <dbReference type="EMBL" id="CAJ0606533.1"/>
    </source>
</evidence>
<dbReference type="InterPro" id="IPR046523">
    <property type="entry name" value="UTP20_dom"/>
</dbReference>
<dbReference type="Pfam" id="PF07539">
    <property type="entry name" value="UTP20_N"/>
    <property type="match status" value="1"/>
</dbReference>
<evidence type="ECO:0000259" key="1">
    <source>
        <dbReference type="Pfam" id="PF07539"/>
    </source>
</evidence>
<feature type="domain" description="U3 small nucleolar RNA-associated protein 20 C-terminal" evidence="3">
    <location>
        <begin position="2231"/>
        <end position="2534"/>
    </location>
</feature>
<dbReference type="EMBL" id="CATQJL010000316">
    <property type="protein sequence ID" value="CAJ0606533.1"/>
    <property type="molecule type" value="Genomic_DNA"/>
</dbReference>
<dbReference type="InterPro" id="IPR011430">
    <property type="entry name" value="UTP20_N"/>
</dbReference>
<evidence type="ECO:0000313" key="5">
    <source>
        <dbReference type="Proteomes" id="UP001176961"/>
    </source>
</evidence>
<gene>
    <name evidence="4" type="ORF">CYNAS_LOCUS18516</name>
</gene>
<dbReference type="GO" id="GO:0032040">
    <property type="term" value="C:small-subunit processome"/>
    <property type="evidence" value="ECO:0007669"/>
    <property type="project" value="TreeGrafter"/>
</dbReference>
<dbReference type="Pfam" id="PF20416">
    <property type="entry name" value="UTP20"/>
    <property type="match status" value="1"/>
</dbReference>
<evidence type="ECO:0000259" key="3">
    <source>
        <dbReference type="Pfam" id="PF23099"/>
    </source>
</evidence>
<dbReference type="InterPro" id="IPR057525">
    <property type="entry name" value="UTP20_C"/>
</dbReference>
<evidence type="ECO:0008006" key="6">
    <source>
        <dbReference type="Google" id="ProtNLM"/>
    </source>
</evidence>
<organism evidence="4 5">
    <name type="scientific">Cylicocyclus nassatus</name>
    <name type="common">Nematode worm</name>
    <dbReference type="NCBI Taxonomy" id="53992"/>
    <lineage>
        <taxon>Eukaryota</taxon>
        <taxon>Metazoa</taxon>
        <taxon>Ecdysozoa</taxon>
        <taxon>Nematoda</taxon>
        <taxon>Chromadorea</taxon>
        <taxon>Rhabditida</taxon>
        <taxon>Rhabditina</taxon>
        <taxon>Rhabditomorpha</taxon>
        <taxon>Strongyloidea</taxon>
        <taxon>Strongylidae</taxon>
        <taxon>Cylicocyclus</taxon>
    </lineage>
</organism>
<dbReference type="InterPro" id="IPR052575">
    <property type="entry name" value="SSU_processome_comp_20"/>
</dbReference>
<reference evidence="4" key="1">
    <citation type="submission" date="2023-07" db="EMBL/GenBank/DDBJ databases">
        <authorList>
            <consortium name="CYATHOMIX"/>
        </authorList>
    </citation>
    <scope>NUCLEOTIDE SEQUENCE</scope>
    <source>
        <strain evidence="4">N/A</strain>
    </source>
</reference>
<dbReference type="PANTHER" id="PTHR17695:SF11">
    <property type="entry name" value="SMALL SUBUNIT PROCESSOME COMPONENT 20 HOMOLOG"/>
    <property type="match status" value="1"/>
</dbReference>
<dbReference type="Gene3D" id="1.25.10.10">
    <property type="entry name" value="Leucine-rich Repeat Variant"/>
    <property type="match status" value="3"/>
</dbReference>
<dbReference type="GO" id="GO:0030686">
    <property type="term" value="C:90S preribosome"/>
    <property type="evidence" value="ECO:0007669"/>
    <property type="project" value="TreeGrafter"/>
</dbReference>
<evidence type="ECO:0000259" key="2">
    <source>
        <dbReference type="Pfam" id="PF20416"/>
    </source>
</evidence>
<dbReference type="InterPro" id="IPR011989">
    <property type="entry name" value="ARM-like"/>
</dbReference>
<feature type="domain" description="U3 small nucleolar RNA-associated protein 20 N-terminal" evidence="1">
    <location>
        <begin position="836"/>
        <end position="1450"/>
    </location>
</feature>
<protein>
    <recommendedName>
        <fullName evidence="6">Small subunit processome component 20 homolog</fullName>
    </recommendedName>
</protein>